<dbReference type="Gene3D" id="3.20.20.150">
    <property type="entry name" value="Divalent-metal-dependent TIM barrel enzymes"/>
    <property type="match status" value="1"/>
</dbReference>
<proteinExistence type="predicted"/>
<dbReference type="InterPro" id="IPR050312">
    <property type="entry name" value="IolE/XylAMocC-like"/>
</dbReference>
<evidence type="ECO:0000313" key="3">
    <source>
        <dbReference type="Proteomes" id="UP000541969"/>
    </source>
</evidence>
<sequence length="326" mass="34772">MSAPGLGVMLFSLGGEFYRRRMSLSGCLEAVASLGPDQGIELIGAQSLRSYPDVSAAEVRDFREAVERTGVVPVSYCAYLERARSRSRALSPVAALELLEQEIATARALGFPMVRLNTATPEVLRALAPLADRTGVELVVELSKEPRTDPGTAELLEELDRLACPALGVIQDFSAFVRRVPQPFLADAAAGGAPVAALEAVTGAWAAGQPVDAAVDAVLSLDLSPAERGQAVQAAHITYALFPRGEAAGLADVLPHLRHVQAKFFALDGAGTEPCVPHAELIAILRDGGYAGRIHSEFEGFLWDDDLDAMEQLRRHQADVVRLWAA</sequence>
<reference evidence="2 3" key="1">
    <citation type="submission" date="2020-07" db="EMBL/GenBank/DDBJ databases">
        <title>Sequencing the genomes of 1000 actinobacteria strains.</title>
        <authorList>
            <person name="Klenk H.-P."/>
        </authorList>
    </citation>
    <scope>NUCLEOTIDE SEQUENCE [LARGE SCALE GENOMIC DNA]</scope>
    <source>
        <strain evidence="2 3">DSM 104001</strain>
    </source>
</reference>
<dbReference type="AlphaFoldDB" id="A0A853CPS3"/>
<dbReference type="Proteomes" id="UP000541969">
    <property type="component" value="Unassembled WGS sequence"/>
</dbReference>
<dbReference type="Pfam" id="PF01261">
    <property type="entry name" value="AP_endonuc_2"/>
    <property type="match status" value="1"/>
</dbReference>
<name>A0A853CPS3_9ACTN</name>
<evidence type="ECO:0000259" key="1">
    <source>
        <dbReference type="Pfam" id="PF01261"/>
    </source>
</evidence>
<evidence type="ECO:0000313" key="2">
    <source>
        <dbReference type="EMBL" id="NYJ08502.1"/>
    </source>
</evidence>
<dbReference type="EMBL" id="JACBZT010000001">
    <property type="protein sequence ID" value="NYJ08502.1"/>
    <property type="molecule type" value="Genomic_DNA"/>
</dbReference>
<dbReference type="InterPro" id="IPR036237">
    <property type="entry name" value="Xyl_isomerase-like_sf"/>
</dbReference>
<feature type="domain" description="Xylose isomerase-like TIM barrel" evidence="1">
    <location>
        <begin position="29"/>
        <end position="308"/>
    </location>
</feature>
<comment type="caution">
    <text evidence="2">The sequence shown here is derived from an EMBL/GenBank/DDBJ whole genome shotgun (WGS) entry which is preliminary data.</text>
</comment>
<dbReference type="RefSeq" id="WP_179721143.1">
    <property type="nucleotide sequence ID" value="NZ_JACBZT010000001.1"/>
</dbReference>
<accession>A0A853CPS3</accession>
<dbReference type="PANTHER" id="PTHR12110">
    <property type="entry name" value="HYDROXYPYRUVATE ISOMERASE"/>
    <property type="match status" value="1"/>
</dbReference>
<protein>
    <recommendedName>
        <fullName evidence="1">Xylose isomerase-like TIM barrel domain-containing protein</fullName>
    </recommendedName>
</protein>
<gene>
    <name evidence="2" type="ORF">GGQ55_004780</name>
</gene>
<dbReference type="PANTHER" id="PTHR12110:SF21">
    <property type="entry name" value="XYLOSE ISOMERASE-LIKE TIM BARREL DOMAIN-CONTAINING PROTEIN"/>
    <property type="match status" value="1"/>
</dbReference>
<keyword evidence="3" id="KW-1185">Reference proteome</keyword>
<organism evidence="2 3">
    <name type="scientific">Petropleomorpha daqingensis</name>
    <dbReference type="NCBI Taxonomy" id="2026353"/>
    <lineage>
        <taxon>Bacteria</taxon>
        <taxon>Bacillati</taxon>
        <taxon>Actinomycetota</taxon>
        <taxon>Actinomycetes</taxon>
        <taxon>Geodermatophilales</taxon>
        <taxon>Geodermatophilaceae</taxon>
        <taxon>Petropleomorpha</taxon>
    </lineage>
</organism>
<dbReference type="SUPFAM" id="SSF51658">
    <property type="entry name" value="Xylose isomerase-like"/>
    <property type="match status" value="1"/>
</dbReference>
<dbReference type="InterPro" id="IPR013022">
    <property type="entry name" value="Xyl_isomerase-like_TIM-brl"/>
</dbReference>